<dbReference type="PRINTS" id="PR00038">
    <property type="entry name" value="HTHLUXR"/>
</dbReference>
<name>A0A1B7L2W5_9ENTR</name>
<dbReference type="InterPro" id="IPR016032">
    <property type="entry name" value="Sig_transdc_resp-reg_C-effctor"/>
</dbReference>
<dbReference type="GO" id="GO:0003677">
    <property type="term" value="F:DNA binding"/>
    <property type="evidence" value="ECO:0007669"/>
    <property type="project" value="UniProtKB-KW"/>
</dbReference>
<sequence length="219" mass="24640">MTAGSYKDGVIISRSAIIAAGIETLILRNFDNINLNVFDEKLDGQVSITTNNDIIFYDLSDERQSDNVYYHYLESVHSGQRCQWVMLISADEQQYEKWHGLPNIHLIPLLVPESELVDLLHPLLDCMYSSGETDVDTDACGNLRATRGQYKLTASEKRVLRLLGRGLGVNQVANVLQKSNKTISAQKRSALRRLSLRSNADMYAWINSEAGKVELSTEF</sequence>
<feature type="domain" description="HTH luxR-type" evidence="2">
    <location>
        <begin position="149"/>
        <end position="206"/>
    </location>
</feature>
<dbReference type="GO" id="GO:0006355">
    <property type="term" value="P:regulation of DNA-templated transcription"/>
    <property type="evidence" value="ECO:0007669"/>
    <property type="project" value="InterPro"/>
</dbReference>
<keyword evidence="1" id="KW-0238">DNA-binding</keyword>
<dbReference type="STRING" id="1691903.A9B99_09620"/>
<evidence type="ECO:0000259" key="2">
    <source>
        <dbReference type="SMART" id="SM00421"/>
    </source>
</evidence>
<protein>
    <recommendedName>
        <fullName evidence="2">HTH luxR-type domain-containing protein</fullName>
    </recommendedName>
</protein>
<keyword evidence="4" id="KW-1185">Reference proteome</keyword>
<dbReference type="EMBL" id="LYRP01000022">
    <property type="protein sequence ID" value="OAT76555.1"/>
    <property type="molecule type" value="Genomic_DNA"/>
</dbReference>
<dbReference type="SMART" id="SM00421">
    <property type="entry name" value="HTH_LUXR"/>
    <property type="match status" value="1"/>
</dbReference>
<dbReference type="Pfam" id="PF00196">
    <property type="entry name" value="GerE"/>
    <property type="match status" value="1"/>
</dbReference>
<dbReference type="InterPro" id="IPR036388">
    <property type="entry name" value="WH-like_DNA-bd_sf"/>
</dbReference>
<gene>
    <name evidence="3" type="ORF">A9B99_09620</name>
</gene>
<proteinExistence type="predicted"/>
<evidence type="ECO:0000313" key="4">
    <source>
        <dbReference type="Proteomes" id="UP000078225"/>
    </source>
</evidence>
<accession>A0A1B7L2W5</accession>
<evidence type="ECO:0000256" key="1">
    <source>
        <dbReference type="ARBA" id="ARBA00023125"/>
    </source>
</evidence>
<dbReference type="CDD" id="cd06170">
    <property type="entry name" value="LuxR_C_like"/>
    <property type="match status" value="1"/>
</dbReference>
<dbReference type="RefSeq" id="WP_064598639.1">
    <property type="nucleotide sequence ID" value="NZ_CP134782.1"/>
</dbReference>
<dbReference type="AlphaFoldDB" id="A0A1B7L2W5"/>
<reference evidence="4" key="1">
    <citation type="submission" date="2016-05" db="EMBL/GenBank/DDBJ databases">
        <authorList>
            <person name="Behera P."/>
            <person name="Vaishampayan P."/>
            <person name="Singh N."/>
            <person name="Raina V."/>
            <person name="Suar M."/>
            <person name="Pattnaik A."/>
            <person name="Rastogi G."/>
        </authorList>
    </citation>
    <scope>NUCLEOTIDE SEQUENCE [LARGE SCALE GENOMIC DNA]</scope>
    <source>
        <strain evidence="4">MP23</strain>
    </source>
</reference>
<evidence type="ECO:0000313" key="3">
    <source>
        <dbReference type="EMBL" id="OAT76555.1"/>
    </source>
</evidence>
<dbReference type="Gene3D" id="1.10.10.10">
    <property type="entry name" value="Winged helix-like DNA-binding domain superfamily/Winged helix DNA-binding domain"/>
    <property type="match status" value="1"/>
</dbReference>
<organism evidence="3 4">
    <name type="scientific">Mangrovibacter phragmitis</name>
    <dbReference type="NCBI Taxonomy" id="1691903"/>
    <lineage>
        <taxon>Bacteria</taxon>
        <taxon>Pseudomonadati</taxon>
        <taxon>Pseudomonadota</taxon>
        <taxon>Gammaproteobacteria</taxon>
        <taxon>Enterobacterales</taxon>
        <taxon>Enterobacteriaceae</taxon>
        <taxon>Mangrovibacter</taxon>
    </lineage>
</organism>
<dbReference type="SUPFAM" id="SSF46894">
    <property type="entry name" value="C-terminal effector domain of the bipartite response regulators"/>
    <property type="match status" value="1"/>
</dbReference>
<comment type="caution">
    <text evidence="3">The sequence shown here is derived from an EMBL/GenBank/DDBJ whole genome shotgun (WGS) entry which is preliminary data.</text>
</comment>
<dbReference type="InterPro" id="IPR000792">
    <property type="entry name" value="Tscrpt_reg_LuxR_C"/>
</dbReference>
<dbReference type="OrthoDB" id="6565473at2"/>
<dbReference type="Proteomes" id="UP000078225">
    <property type="component" value="Unassembled WGS sequence"/>
</dbReference>